<dbReference type="Pfam" id="PF01957">
    <property type="entry name" value="NfeD"/>
    <property type="match status" value="1"/>
</dbReference>
<keyword evidence="3" id="KW-0645">Protease</keyword>
<dbReference type="InterPro" id="IPR012340">
    <property type="entry name" value="NA-bd_OB-fold"/>
</dbReference>
<keyword evidence="4" id="KW-1185">Reference proteome</keyword>
<dbReference type="EMBL" id="FQXE01000007">
    <property type="protein sequence ID" value="SHI03044.1"/>
    <property type="molecule type" value="Genomic_DNA"/>
</dbReference>
<evidence type="ECO:0000256" key="1">
    <source>
        <dbReference type="SAM" id="Phobius"/>
    </source>
</evidence>
<keyword evidence="1" id="KW-0472">Membrane</keyword>
<dbReference type="RefSeq" id="WP_073104026.1">
    <property type="nucleotide sequence ID" value="NZ_FQXE01000007.1"/>
</dbReference>
<dbReference type="Gene3D" id="2.40.50.140">
    <property type="entry name" value="Nucleic acid-binding proteins"/>
    <property type="match status" value="1"/>
</dbReference>
<keyword evidence="3" id="KW-0378">Hydrolase</keyword>
<protein>
    <submittedName>
        <fullName evidence="3">Membrane protein implicated in regulation of membrane protease activity</fullName>
    </submittedName>
</protein>
<evidence type="ECO:0000313" key="4">
    <source>
        <dbReference type="Proteomes" id="UP000184226"/>
    </source>
</evidence>
<dbReference type="STRING" id="658167.SAMN04488135_107129"/>
<keyword evidence="1" id="KW-0812">Transmembrane</keyword>
<name>A0A1M5XU19_9BURK</name>
<feature type="domain" description="NfeD-like C-terminal" evidence="2">
    <location>
        <begin position="81"/>
        <end position="136"/>
    </location>
</feature>
<keyword evidence="1" id="KW-1133">Transmembrane helix</keyword>
<evidence type="ECO:0000259" key="2">
    <source>
        <dbReference type="Pfam" id="PF01957"/>
    </source>
</evidence>
<evidence type="ECO:0000313" key="3">
    <source>
        <dbReference type="EMBL" id="SHI03044.1"/>
    </source>
</evidence>
<dbReference type="InterPro" id="IPR002810">
    <property type="entry name" value="NfeD-like_C"/>
</dbReference>
<accession>A0A1M5XU19</accession>
<organism evidence="3 4">
    <name type="scientific">Pollutimonas bauzanensis</name>
    <dbReference type="NCBI Taxonomy" id="658167"/>
    <lineage>
        <taxon>Bacteria</taxon>
        <taxon>Pseudomonadati</taxon>
        <taxon>Pseudomonadota</taxon>
        <taxon>Betaproteobacteria</taxon>
        <taxon>Burkholderiales</taxon>
        <taxon>Alcaligenaceae</taxon>
        <taxon>Pollutimonas</taxon>
    </lineage>
</organism>
<dbReference type="GO" id="GO:0008233">
    <property type="term" value="F:peptidase activity"/>
    <property type="evidence" value="ECO:0007669"/>
    <property type="project" value="UniProtKB-KW"/>
</dbReference>
<sequence>MWFWFGVAALFLLLEMATGTFYLLLVALGLAASGTAAYAGLSLVWQIISGLAVSLVGLVALHRYRQSKGQVPTQSNPNVVQDIGRSVIVDAWDENGQVRVFYRGANWSARIDAGQPAQPGEHYIQAVQGLTLILRPGRYPASDTRH</sequence>
<gene>
    <name evidence="3" type="ORF">SAMN04488135_107129</name>
</gene>
<feature type="transmembrane region" description="Helical" evidence="1">
    <location>
        <begin position="41"/>
        <end position="61"/>
    </location>
</feature>
<dbReference type="OrthoDB" id="5654021at2"/>
<dbReference type="Proteomes" id="UP000184226">
    <property type="component" value="Unassembled WGS sequence"/>
</dbReference>
<dbReference type="GO" id="GO:0006508">
    <property type="term" value="P:proteolysis"/>
    <property type="evidence" value="ECO:0007669"/>
    <property type="project" value="UniProtKB-KW"/>
</dbReference>
<proteinExistence type="predicted"/>
<dbReference type="AlphaFoldDB" id="A0A1M5XU19"/>
<reference evidence="3 4" key="1">
    <citation type="submission" date="2016-11" db="EMBL/GenBank/DDBJ databases">
        <authorList>
            <person name="Jaros S."/>
            <person name="Januszkiewicz K."/>
            <person name="Wedrychowicz H."/>
        </authorList>
    </citation>
    <scope>NUCLEOTIDE SEQUENCE [LARGE SCALE GENOMIC DNA]</scope>
    <source>
        <strain evidence="3 4">CGMCC 1.10190</strain>
    </source>
</reference>